<sequence length="142" mass="15712">MTRRREHVPSRPTWRCTACGIAWPCSAAKLRLLGEYRTDRIALLLHLATLQAEAAAQLAQLAELDASRPRADLTHRFTTWAPPPSRPRQPAPRPPALPPSALPAPAPGPRPWPPPSSAQRRRSCSYGPGKKCEWHILRATTP</sequence>
<dbReference type="RefSeq" id="WP_245715740.1">
    <property type="nucleotide sequence ID" value="NZ_CP109071.1"/>
</dbReference>
<evidence type="ECO:0000313" key="2">
    <source>
        <dbReference type="EMBL" id="WSA34704.1"/>
    </source>
</evidence>
<reference evidence="2 3" key="1">
    <citation type="submission" date="2022-10" db="EMBL/GenBank/DDBJ databases">
        <title>The complete genomes of actinobacterial strains from the NBC collection.</title>
        <authorList>
            <person name="Joergensen T.S."/>
            <person name="Alvarez Arevalo M."/>
            <person name="Sterndorff E.B."/>
            <person name="Faurdal D."/>
            <person name="Vuksanovic O."/>
            <person name="Mourched A.-S."/>
            <person name="Charusanti P."/>
            <person name="Shaw S."/>
            <person name="Blin K."/>
            <person name="Weber T."/>
        </authorList>
    </citation>
    <scope>NUCLEOTIDE SEQUENCE [LARGE SCALE GENOMIC DNA]</scope>
    <source>
        <strain evidence="2 3">NBC 01809</strain>
    </source>
</reference>
<evidence type="ECO:0000313" key="3">
    <source>
        <dbReference type="Proteomes" id="UP001334804"/>
    </source>
</evidence>
<dbReference type="EMBL" id="CP109071">
    <property type="protein sequence ID" value="WSA34704.1"/>
    <property type="molecule type" value="Genomic_DNA"/>
</dbReference>
<organism evidence="2 3">
    <name type="scientific">Micromonospora peucetia</name>
    <dbReference type="NCBI Taxonomy" id="47871"/>
    <lineage>
        <taxon>Bacteria</taxon>
        <taxon>Bacillati</taxon>
        <taxon>Actinomycetota</taxon>
        <taxon>Actinomycetes</taxon>
        <taxon>Micromonosporales</taxon>
        <taxon>Micromonosporaceae</taxon>
        <taxon>Micromonospora</taxon>
    </lineage>
</organism>
<dbReference type="Proteomes" id="UP001334804">
    <property type="component" value="Chromosome"/>
</dbReference>
<feature type="compositionally biased region" description="Pro residues" evidence="1">
    <location>
        <begin position="81"/>
        <end position="116"/>
    </location>
</feature>
<gene>
    <name evidence="2" type="ORF">OIE14_11965</name>
</gene>
<evidence type="ECO:0008006" key="4">
    <source>
        <dbReference type="Google" id="ProtNLM"/>
    </source>
</evidence>
<accession>A0ABZ1EKF3</accession>
<proteinExistence type="predicted"/>
<keyword evidence="3" id="KW-1185">Reference proteome</keyword>
<evidence type="ECO:0000256" key="1">
    <source>
        <dbReference type="SAM" id="MobiDB-lite"/>
    </source>
</evidence>
<protein>
    <recommendedName>
        <fullName evidence="4">Flavin reductase</fullName>
    </recommendedName>
</protein>
<name>A0ABZ1EKF3_9ACTN</name>
<feature type="region of interest" description="Disordered" evidence="1">
    <location>
        <begin position="73"/>
        <end position="129"/>
    </location>
</feature>